<accession>A0A0V1C6W5</accession>
<reference evidence="1 2" key="1">
    <citation type="submission" date="2015-01" db="EMBL/GenBank/DDBJ databases">
        <title>Evolution of Trichinella species and genotypes.</title>
        <authorList>
            <person name="Korhonen P.K."/>
            <person name="Edoardo P."/>
            <person name="Giuseppe L.R."/>
            <person name="Gasser R.B."/>
        </authorList>
    </citation>
    <scope>NUCLEOTIDE SEQUENCE [LARGE SCALE GENOMIC DNA]</scope>
    <source>
        <strain evidence="1">ISS120</strain>
    </source>
</reference>
<protein>
    <submittedName>
        <fullName evidence="1">Uncharacterized protein</fullName>
    </submittedName>
</protein>
<gene>
    <name evidence="1" type="ORF">T03_15930</name>
</gene>
<comment type="caution">
    <text evidence="1">The sequence shown here is derived from an EMBL/GenBank/DDBJ whole genome shotgun (WGS) entry which is preliminary data.</text>
</comment>
<evidence type="ECO:0000313" key="2">
    <source>
        <dbReference type="Proteomes" id="UP000054653"/>
    </source>
</evidence>
<keyword evidence="2" id="KW-1185">Reference proteome</keyword>
<dbReference type="AlphaFoldDB" id="A0A0V1C6W5"/>
<proteinExistence type="predicted"/>
<organism evidence="1 2">
    <name type="scientific">Trichinella britovi</name>
    <name type="common">Parasitic roundworm</name>
    <dbReference type="NCBI Taxonomy" id="45882"/>
    <lineage>
        <taxon>Eukaryota</taxon>
        <taxon>Metazoa</taxon>
        <taxon>Ecdysozoa</taxon>
        <taxon>Nematoda</taxon>
        <taxon>Enoplea</taxon>
        <taxon>Dorylaimia</taxon>
        <taxon>Trichinellida</taxon>
        <taxon>Trichinellidae</taxon>
        <taxon>Trichinella</taxon>
    </lineage>
</organism>
<sequence length="64" mass="7479">MGTCRENRNVTLICEDRLNLAPIKDFTDFCLLVNDLRFYLSCFLRYGVQYTHTSVHYIKAADAE</sequence>
<evidence type="ECO:0000313" key="1">
    <source>
        <dbReference type="EMBL" id="KRY44700.1"/>
    </source>
</evidence>
<name>A0A0V1C6W5_TRIBR</name>
<dbReference type="Proteomes" id="UP000054653">
    <property type="component" value="Unassembled WGS sequence"/>
</dbReference>
<dbReference type="EMBL" id="JYDI01000501">
    <property type="protein sequence ID" value="KRY44700.1"/>
    <property type="molecule type" value="Genomic_DNA"/>
</dbReference>